<dbReference type="PANTHER" id="PTHR42930">
    <property type="entry name" value="PHOSPHATE-SPECIFIC TRANSPORT SYSTEM ACCESSORY PROTEIN PHOU"/>
    <property type="match status" value="1"/>
</dbReference>
<comment type="subcellular location">
    <subcellularLocation>
        <location evidence="1 7">Cytoplasm</location>
    </subcellularLocation>
</comment>
<dbReference type="OrthoDB" id="7738at2157"/>
<name>A0A2V2N0R2_9EURY</name>
<evidence type="ECO:0000256" key="3">
    <source>
        <dbReference type="ARBA" id="ARBA00011738"/>
    </source>
</evidence>
<dbReference type="GO" id="GO:0006817">
    <property type="term" value="P:phosphate ion transport"/>
    <property type="evidence" value="ECO:0007669"/>
    <property type="project" value="UniProtKB-KW"/>
</dbReference>
<dbReference type="InterPro" id="IPR028366">
    <property type="entry name" value="PhoU"/>
</dbReference>
<evidence type="ECO:0000313" key="9">
    <source>
        <dbReference type="EMBL" id="PWR72145.1"/>
    </source>
</evidence>
<accession>A0A2V2N0R2</accession>
<dbReference type="GO" id="GO:0030643">
    <property type="term" value="P:intracellular phosphate ion homeostasis"/>
    <property type="evidence" value="ECO:0007669"/>
    <property type="project" value="InterPro"/>
</dbReference>
<proteinExistence type="inferred from homology"/>
<dbReference type="GO" id="GO:0005737">
    <property type="term" value="C:cytoplasm"/>
    <property type="evidence" value="ECO:0007669"/>
    <property type="project" value="UniProtKB-SubCell"/>
</dbReference>
<evidence type="ECO:0000256" key="6">
    <source>
        <dbReference type="ARBA" id="ARBA00022592"/>
    </source>
</evidence>
<evidence type="ECO:0000256" key="4">
    <source>
        <dbReference type="ARBA" id="ARBA00022448"/>
    </source>
</evidence>
<organism evidence="9 10">
    <name type="scientific">Methanospirillum lacunae</name>
    <dbReference type="NCBI Taxonomy" id="668570"/>
    <lineage>
        <taxon>Archaea</taxon>
        <taxon>Methanobacteriati</taxon>
        <taxon>Methanobacteriota</taxon>
        <taxon>Stenosarchaea group</taxon>
        <taxon>Methanomicrobia</taxon>
        <taxon>Methanomicrobiales</taxon>
        <taxon>Methanospirillaceae</taxon>
        <taxon>Methanospirillum</taxon>
    </lineage>
</organism>
<evidence type="ECO:0000256" key="2">
    <source>
        <dbReference type="ARBA" id="ARBA00008107"/>
    </source>
</evidence>
<gene>
    <name evidence="9" type="primary">phoU</name>
    <name evidence="9" type="ORF">DK846_09145</name>
</gene>
<comment type="similarity">
    <text evidence="2 7">Belongs to the PhoU family.</text>
</comment>
<evidence type="ECO:0000256" key="1">
    <source>
        <dbReference type="ARBA" id="ARBA00004496"/>
    </source>
</evidence>
<keyword evidence="6 7" id="KW-0592">Phosphate transport</keyword>
<keyword evidence="5 7" id="KW-0963">Cytoplasm</keyword>
<sequence>MTEKSQAELEQLHQSVVSFGKFALSMLKESIDAFESGNTEQAMEISRLKNELKSMFVPLEDSLFQYLALYQPVAKDMRECVASIRIIYNFERIGRMGYDIAETTAILTKCCNLKDCEALISMGRLVIGMIEDALSAYDERNITKIITMRDRDEEVDTLYCDVLTGFISRMQEEKEDVPVLTRYVIIDRYLERCGDQACNIAEMSIYMVTGDRIEIN</sequence>
<protein>
    <recommendedName>
        <fullName evidence="7">Phosphate-specific transport system accessory protein PhoU</fullName>
    </recommendedName>
</protein>
<feature type="domain" description="PhoU" evidence="8">
    <location>
        <begin position="120"/>
        <end position="202"/>
    </location>
</feature>
<comment type="subunit">
    <text evidence="3 7">Homodimer.</text>
</comment>
<dbReference type="NCBIfam" id="TIGR02135">
    <property type="entry name" value="phoU_full"/>
    <property type="match status" value="1"/>
</dbReference>
<dbReference type="PIRSF" id="PIRSF003107">
    <property type="entry name" value="PhoU"/>
    <property type="match status" value="1"/>
</dbReference>
<dbReference type="PANTHER" id="PTHR42930:SF3">
    <property type="entry name" value="PHOSPHATE-SPECIFIC TRANSPORT SYSTEM ACCESSORY PROTEIN PHOU"/>
    <property type="match status" value="1"/>
</dbReference>
<dbReference type="AlphaFoldDB" id="A0A2V2N0R2"/>
<evidence type="ECO:0000256" key="5">
    <source>
        <dbReference type="ARBA" id="ARBA00022490"/>
    </source>
</evidence>
<reference evidence="9 10" key="1">
    <citation type="submission" date="2018-05" db="EMBL/GenBank/DDBJ databases">
        <title>Draft genome of Methanospirillum lacunae Ki8-1.</title>
        <authorList>
            <person name="Dueholm M.S."/>
            <person name="Nielsen P.H."/>
            <person name="Bakmann L.F."/>
            <person name="Otzen D.E."/>
        </authorList>
    </citation>
    <scope>NUCLEOTIDE SEQUENCE [LARGE SCALE GENOMIC DNA]</scope>
    <source>
        <strain evidence="9 10">Ki8-1</strain>
    </source>
</reference>
<dbReference type="Pfam" id="PF01895">
    <property type="entry name" value="PhoU"/>
    <property type="match status" value="2"/>
</dbReference>
<dbReference type="SUPFAM" id="SSF109755">
    <property type="entry name" value="PhoU-like"/>
    <property type="match status" value="1"/>
</dbReference>
<dbReference type="GO" id="GO:0045936">
    <property type="term" value="P:negative regulation of phosphate metabolic process"/>
    <property type="evidence" value="ECO:0007669"/>
    <property type="project" value="InterPro"/>
</dbReference>
<comment type="function">
    <text evidence="7">Plays a role in the regulation of phosphate uptake.</text>
</comment>
<dbReference type="InterPro" id="IPR026022">
    <property type="entry name" value="PhoU_dom"/>
</dbReference>
<dbReference type="FunFam" id="1.20.58.220:FF:000004">
    <property type="entry name" value="Phosphate-specific transport system accessory protein PhoU"/>
    <property type="match status" value="1"/>
</dbReference>
<dbReference type="RefSeq" id="WP_109968634.1">
    <property type="nucleotide sequence ID" value="NZ_CP176093.1"/>
</dbReference>
<dbReference type="GeneID" id="97547988"/>
<dbReference type="Proteomes" id="UP000245657">
    <property type="component" value="Unassembled WGS sequence"/>
</dbReference>
<keyword evidence="4 7" id="KW-0813">Transport</keyword>
<dbReference type="InterPro" id="IPR038078">
    <property type="entry name" value="PhoU-like_sf"/>
</dbReference>
<comment type="caution">
    <text evidence="9">The sequence shown here is derived from an EMBL/GenBank/DDBJ whole genome shotgun (WGS) entry which is preliminary data.</text>
</comment>
<evidence type="ECO:0000259" key="8">
    <source>
        <dbReference type="Pfam" id="PF01895"/>
    </source>
</evidence>
<dbReference type="Gene3D" id="1.20.58.220">
    <property type="entry name" value="Phosphate transport system protein phou homolog 2, domain 2"/>
    <property type="match status" value="1"/>
</dbReference>
<evidence type="ECO:0000313" key="10">
    <source>
        <dbReference type="Proteomes" id="UP000245657"/>
    </source>
</evidence>
<dbReference type="EMBL" id="QGMY01000007">
    <property type="protein sequence ID" value="PWR72145.1"/>
    <property type="molecule type" value="Genomic_DNA"/>
</dbReference>
<evidence type="ECO:0000256" key="7">
    <source>
        <dbReference type="PIRNR" id="PIRNR003107"/>
    </source>
</evidence>
<keyword evidence="10" id="KW-1185">Reference proteome</keyword>
<feature type="domain" description="PhoU" evidence="8">
    <location>
        <begin position="18"/>
        <end position="103"/>
    </location>
</feature>